<dbReference type="GO" id="GO:0020037">
    <property type="term" value="F:heme binding"/>
    <property type="evidence" value="ECO:0007669"/>
    <property type="project" value="InterPro"/>
</dbReference>
<evidence type="ECO:0000313" key="3">
    <source>
        <dbReference type="EnsemblMetazoa" id="AATE004289-PA.1"/>
    </source>
</evidence>
<sequence>MLVVAINDNPNHIQTVLNSPHTLNKTFHYKFLRIDGGLFSSPAHIWKNDRKLLNRSFSPAMLASFVDTFNDKDFIMVKNLKKYVGTGEIDLRLHIAKCTFDSFFSA</sequence>
<dbReference type="GO" id="GO:0016705">
    <property type="term" value="F:oxidoreductase activity, acting on paired donors, with incorporation or reduction of molecular oxygen"/>
    <property type="evidence" value="ECO:0007669"/>
    <property type="project" value="InterPro"/>
</dbReference>
<reference evidence="3" key="1">
    <citation type="submission" date="2022-08" db="UniProtKB">
        <authorList>
            <consortium name="EnsemblMetazoa"/>
        </authorList>
    </citation>
    <scope>IDENTIFICATION</scope>
    <source>
        <strain evidence="3">EBRO</strain>
    </source>
</reference>
<keyword evidence="2" id="KW-0560">Oxidoreductase</keyword>
<comment type="similarity">
    <text evidence="1">Belongs to the cytochrome P450 family.</text>
</comment>
<dbReference type="Gene3D" id="1.10.630.10">
    <property type="entry name" value="Cytochrome P450"/>
    <property type="match status" value="1"/>
</dbReference>
<dbReference type="Pfam" id="PF00067">
    <property type="entry name" value="p450"/>
    <property type="match status" value="1"/>
</dbReference>
<organism evidence="3">
    <name type="scientific">Anopheles atroparvus</name>
    <name type="common">European mosquito</name>
    <dbReference type="NCBI Taxonomy" id="41427"/>
    <lineage>
        <taxon>Eukaryota</taxon>
        <taxon>Metazoa</taxon>
        <taxon>Ecdysozoa</taxon>
        <taxon>Arthropoda</taxon>
        <taxon>Hexapoda</taxon>
        <taxon>Insecta</taxon>
        <taxon>Pterygota</taxon>
        <taxon>Neoptera</taxon>
        <taxon>Endopterygota</taxon>
        <taxon>Diptera</taxon>
        <taxon>Nematocera</taxon>
        <taxon>Culicoidea</taxon>
        <taxon>Culicidae</taxon>
        <taxon>Anophelinae</taxon>
        <taxon>Anopheles</taxon>
    </lineage>
</organism>
<evidence type="ECO:0000256" key="2">
    <source>
        <dbReference type="ARBA" id="ARBA00023033"/>
    </source>
</evidence>
<protein>
    <submittedName>
        <fullName evidence="3">Uncharacterized protein</fullName>
    </submittedName>
</protein>
<accession>A0A182IRV1</accession>
<name>A0A182IRV1_ANOAO</name>
<keyword evidence="2" id="KW-0503">Monooxygenase</keyword>
<evidence type="ECO:0000256" key="1">
    <source>
        <dbReference type="ARBA" id="ARBA00010617"/>
    </source>
</evidence>
<proteinExistence type="inferred from homology"/>
<dbReference type="GO" id="GO:0004497">
    <property type="term" value="F:monooxygenase activity"/>
    <property type="evidence" value="ECO:0007669"/>
    <property type="project" value="UniProtKB-KW"/>
</dbReference>
<dbReference type="EMBL" id="AXCP01008627">
    <property type="status" value="NOT_ANNOTATED_CDS"/>
    <property type="molecule type" value="Genomic_DNA"/>
</dbReference>
<dbReference type="InterPro" id="IPR036396">
    <property type="entry name" value="Cyt_P450_sf"/>
</dbReference>
<dbReference type="VEuPathDB" id="VectorBase:AATE004289"/>
<dbReference type="InterPro" id="IPR001128">
    <property type="entry name" value="Cyt_P450"/>
</dbReference>
<dbReference type="STRING" id="41427.A0A182IRV1"/>
<dbReference type="SUPFAM" id="SSF48264">
    <property type="entry name" value="Cytochrome P450"/>
    <property type="match status" value="1"/>
</dbReference>
<dbReference type="GO" id="GO:0005506">
    <property type="term" value="F:iron ion binding"/>
    <property type="evidence" value="ECO:0007669"/>
    <property type="project" value="InterPro"/>
</dbReference>
<dbReference type="AlphaFoldDB" id="A0A182IRV1"/>
<dbReference type="EnsemblMetazoa" id="AATE004289-RA">
    <property type="protein sequence ID" value="AATE004289-PA.1"/>
    <property type="gene ID" value="AATE004289"/>
</dbReference>